<dbReference type="PROSITE" id="PS51379">
    <property type="entry name" value="4FE4S_FER_2"/>
    <property type="match status" value="1"/>
</dbReference>
<comment type="cofactor">
    <cofactor evidence="1 14">
        <name>FAD</name>
        <dbReference type="ChEBI" id="CHEBI:57692"/>
    </cofactor>
</comment>
<dbReference type="InterPro" id="IPR049398">
    <property type="entry name" value="ETF-QO/FixC_UQ-bd"/>
</dbReference>
<dbReference type="GO" id="GO:0004174">
    <property type="term" value="F:electron-transferring-flavoprotein dehydrogenase activity"/>
    <property type="evidence" value="ECO:0007669"/>
    <property type="project" value="UniProtKB-UniRule"/>
</dbReference>
<evidence type="ECO:0000256" key="12">
    <source>
        <dbReference type="ARBA" id="ARBA00023075"/>
    </source>
</evidence>
<evidence type="ECO:0000256" key="3">
    <source>
        <dbReference type="ARBA" id="ARBA00022448"/>
    </source>
</evidence>
<proteinExistence type="predicted"/>
<protein>
    <recommendedName>
        <fullName evidence="14">Electron transfer flavoprotein-ubiquinone oxidoreductase</fullName>
        <shortName evidence="14">ETF-QO</shortName>
        <ecNumber evidence="14">1.5.5.1</ecNumber>
    </recommendedName>
</protein>
<evidence type="ECO:0000256" key="11">
    <source>
        <dbReference type="ARBA" id="ARBA00023014"/>
    </source>
</evidence>
<dbReference type="Pfam" id="PF21162">
    <property type="entry name" value="ETFQO_UQ-bd"/>
    <property type="match status" value="1"/>
</dbReference>
<dbReference type="KEGG" id="kro:BVG79_00381"/>
<sequence>MPNDQQIERDVMEYDIIIVGAGPAGLAAAIRFKQLSPDLSVVVLEKGSEVGAHILSGAILDTAALTRLLPNWRERSAPITQPVTEDHMLLLGKSGQIALPQALLPPLMHNDGNFIVSMGEVTRWMAAEAEAMGVEVFAGMAASALIYDEAGAVQGVVAGEFGRIKADGIPDGIPGPQYEPGVALHGKYTLLAEGARGSLSKQVIARYQLDGAADVPKFGLGLKELWEIDPAHHVPGRVVHTLGWPLGLRNTGGGFLYHAAGGQVSVGMIVDLNYANPYLDPYQEFQRFKHHPAIAAVLKGGKRIGYGARVVTKGGFQSIPQSAFPGGMLLGCAAGLVNLPRIKGNHNAMQSGIEAAEAAFAALEQGRSGDAVAAYDDALRNGPVGQDLRPVRNIAPLNGRFGLLGGLLLGGAEMWCQTLLKWSPFGTLRHGKTDAAATEPAARHQPIAYPKPDGILSFDRATNLAYSGTNHAEDEPSHLHLADPSVPIAVNLPRFAEPAQRYCPAGVYEVITDADGPRFQVNAQNCVHCKTCDIKDPSQNITWVTPQGGEGPNYPGM</sequence>
<dbReference type="RefSeq" id="WP_085785407.1">
    <property type="nucleotide sequence ID" value="NZ_CP019937.1"/>
</dbReference>
<accession>A0A1W6NXK0</accession>
<dbReference type="Gene3D" id="3.30.70.20">
    <property type="match status" value="1"/>
</dbReference>
<keyword evidence="8 14" id="KW-0249">Electron transport</keyword>
<evidence type="ECO:0000256" key="7">
    <source>
        <dbReference type="ARBA" id="ARBA00022827"/>
    </source>
</evidence>
<evidence type="ECO:0000256" key="6">
    <source>
        <dbReference type="ARBA" id="ARBA00022723"/>
    </source>
</evidence>
<dbReference type="PANTHER" id="PTHR10617">
    <property type="entry name" value="ELECTRON TRANSFER FLAVOPROTEIN-UBIQUINONE OXIDOREDUCTASE"/>
    <property type="match status" value="1"/>
</dbReference>
<dbReference type="GO" id="GO:0051539">
    <property type="term" value="F:4 iron, 4 sulfur cluster binding"/>
    <property type="evidence" value="ECO:0007669"/>
    <property type="project" value="UniProtKB-UniRule"/>
</dbReference>
<dbReference type="EMBL" id="CP019937">
    <property type="protein sequence ID" value="ARO13737.1"/>
    <property type="molecule type" value="Genomic_DNA"/>
</dbReference>
<evidence type="ECO:0000256" key="2">
    <source>
        <dbReference type="ARBA" id="ARBA00002819"/>
    </source>
</evidence>
<dbReference type="InterPro" id="IPR017896">
    <property type="entry name" value="4Fe4S_Fe-S-bd"/>
</dbReference>
<keyword evidence="12 14" id="KW-0830">Ubiquinone</keyword>
<evidence type="ECO:0000256" key="14">
    <source>
        <dbReference type="RuleBase" id="RU366068"/>
    </source>
</evidence>
<dbReference type="InterPro" id="IPR036188">
    <property type="entry name" value="FAD/NAD-bd_sf"/>
</dbReference>
<dbReference type="InterPro" id="IPR040156">
    <property type="entry name" value="ETF-QO"/>
</dbReference>
<dbReference type="Proteomes" id="UP000242447">
    <property type="component" value="Chromosome"/>
</dbReference>
<organism evidence="16 17">
    <name type="scientific">Ketogulonicigenium robustum</name>
    <dbReference type="NCBI Taxonomy" id="92947"/>
    <lineage>
        <taxon>Bacteria</taxon>
        <taxon>Pseudomonadati</taxon>
        <taxon>Pseudomonadota</taxon>
        <taxon>Alphaproteobacteria</taxon>
        <taxon>Rhodobacterales</taxon>
        <taxon>Roseobacteraceae</taxon>
        <taxon>Ketogulonicigenium</taxon>
    </lineage>
</organism>
<evidence type="ECO:0000313" key="17">
    <source>
        <dbReference type="Proteomes" id="UP000242447"/>
    </source>
</evidence>
<reference evidence="16 17" key="1">
    <citation type="submission" date="2017-02" db="EMBL/GenBank/DDBJ databases">
        <title>Ketogulonicigenium robustum SPU B003 Genome sequencing and assembly.</title>
        <authorList>
            <person name="Li Y."/>
            <person name="Liu L."/>
            <person name="Wang C."/>
            <person name="Zhang M."/>
            <person name="Zhang T."/>
            <person name="Zhang Y."/>
        </authorList>
    </citation>
    <scope>NUCLEOTIDE SEQUENCE [LARGE SCALE GENOMIC DNA]</scope>
    <source>
        <strain evidence="16 17">SPU_B003</strain>
    </source>
</reference>
<keyword evidence="11 14" id="KW-0411">Iron-sulfur</keyword>
<dbReference type="EC" id="1.5.5.1" evidence="14"/>
<comment type="function">
    <text evidence="2 14">Accepts electrons from ETF and reduces ubiquinone.</text>
</comment>
<keyword evidence="4" id="KW-0004">4Fe-4S</keyword>
<comment type="cofactor">
    <cofactor evidence="14">
        <name>[4Fe-4S] cluster</name>
        <dbReference type="ChEBI" id="CHEBI:49883"/>
    </cofactor>
    <text evidence="14">Binds 1 [4Fe-4S] cluster.</text>
</comment>
<dbReference type="SUPFAM" id="SSF54373">
    <property type="entry name" value="FAD-linked reductases, C-terminal domain"/>
    <property type="match status" value="1"/>
</dbReference>
<evidence type="ECO:0000259" key="15">
    <source>
        <dbReference type="PROSITE" id="PS51379"/>
    </source>
</evidence>
<dbReference type="Pfam" id="PF05187">
    <property type="entry name" value="Fer4_ETF_QO"/>
    <property type="match status" value="1"/>
</dbReference>
<keyword evidence="9 14" id="KW-0560">Oxidoreductase</keyword>
<dbReference type="FunFam" id="3.30.70.20:FF:000012">
    <property type="entry name" value="Electron transfer flavoprotein-ubiquinone oxidoreductase, mitochondrial"/>
    <property type="match status" value="1"/>
</dbReference>
<dbReference type="GO" id="GO:0046872">
    <property type="term" value="F:metal ion binding"/>
    <property type="evidence" value="ECO:0007669"/>
    <property type="project" value="UniProtKB-KW"/>
</dbReference>
<comment type="catalytic activity">
    <reaction evidence="13 14">
        <text>a ubiquinone + reduced [electron-transfer flavoprotein] = a ubiquinol + oxidized [electron-transfer flavoprotein] + H(+)</text>
        <dbReference type="Rhea" id="RHEA:24052"/>
        <dbReference type="Rhea" id="RHEA-COMP:9565"/>
        <dbReference type="Rhea" id="RHEA-COMP:9566"/>
        <dbReference type="Rhea" id="RHEA-COMP:10685"/>
        <dbReference type="Rhea" id="RHEA-COMP:10686"/>
        <dbReference type="ChEBI" id="CHEBI:15378"/>
        <dbReference type="ChEBI" id="CHEBI:16389"/>
        <dbReference type="ChEBI" id="CHEBI:17976"/>
        <dbReference type="ChEBI" id="CHEBI:57692"/>
        <dbReference type="ChEBI" id="CHEBI:58307"/>
        <dbReference type="EC" id="1.5.5.1"/>
    </reaction>
</comment>
<dbReference type="SUPFAM" id="SSF54862">
    <property type="entry name" value="4Fe-4S ferredoxins"/>
    <property type="match status" value="1"/>
</dbReference>
<dbReference type="PANTHER" id="PTHR10617:SF107">
    <property type="entry name" value="ELECTRON TRANSFER FLAVOPROTEIN-UBIQUINONE OXIDOREDUCTASE, MITOCHONDRIAL"/>
    <property type="match status" value="1"/>
</dbReference>
<keyword evidence="7 14" id="KW-0274">FAD</keyword>
<name>A0A1W6NXK0_9RHOB</name>
<dbReference type="SUPFAM" id="SSF51905">
    <property type="entry name" value="FAD/NAD(P)-binding domain"/>
    <property type="match status" value="1"/>
</dbReference>
<keyword evidence="10 14" id="KW-0408">Iron</keyword>
<dbReference type="InterPro" id="IPR007859">
    <property type="entry name" value="ETF-QO/FixX_C"/>
</dbReference>
<dbReference type="AlphaFoldDB" id="A0A1W6NXK0"/>
<dbReference type="Gene3D" id="3.50.50.60">
    <property type="entry name" value="FAD/NAD(P)-binding domain"/>
    <property type="match status" value="1"/>
</dbReference>
<evidence type="ECO:0000313" key="16">
    <source>
        <dbReference type="EMBL" id="ARO13737.1"/>
    </source>
</evidence>
<keyword evidence="17" id="KW-1185">Reference proteome</keyword>
<feature type="domain" description="4Fe-4S ferredoxin-type" evidence="15">
    <location>
        <begin position="517"/>
        <end position="546"/>
    </location>
</feature>
<evidence type="ECO:0000256" key="5">
    <source>
        <dbReference type="ARBA" id="ARBA00022630"/>
    </source>
</evidence>
<evidence type="ECO:0000256" key="8">
    <source>
        <dbReference type="ARBA" id="ARBA00022982"/>
    </source>
</evidence>
<keyword evidence="5 14" id="KW-0285">Flavoprotein</keyword>
<keyword evidence="3 14" id="KW-0813">Transport</keyword>
<dbReference type="Pfam" id="PF01946">
    <property type="entry name" value="Thi4"/>
    <property type="match status" value="1"/>
</dbReference>
<evidence type="ECO:0000256" key="1">
    <source>
        <dbReference type="ARBA" id="ARBA00001974"/>
    </source>
</evidence>
<evidence type="ECO:0000256" key="9">
    <source>
        <dbReference type="ARBA" id="ARBA00023002"/>
    </source>
</evidence>
<dbReference type="Gene3D" id="3.30.9.90">
    <property type="match status" value="1"/>
</dbReference>
<evidence type="ECO:0000256" key="4">
    <source>
        <dbReference type="ARBA" id="ARBA00022485"/>
    </source>
</evidence>
<gene>
    <name evidence="16" type="ORF">BVG79_00381</name>
</gene>
<evidence type="ECO:0000256" key="13">
    <source>
        <dbReference type="ARBA" id="ARBA00052682"/>
    </source>
</evidence>
<dbReference type="STRING" id="92947.BVG79_00381"/>
<evidence type="ECO:0000256" key="10">
    <source>
        <dbReference type="ARBA" id="ARBA00023004"/>
    </source>
</evidence>
<keyword evidence="6 14" id="KW-0479">Metal-binding</keyword>